<reference evidence="13" key="1">
    <citation type="journal article" date="2010" name="Nat. Biotechnol.">
        <title>Draft genome sequence of the oilseed species Ricinus communis.</title>
        <authorList>
            <person name="Chan A.P."/>
            <person name="Crabtree J."/>
            <person name="Zhao Q."/>
            <person name="Lorenzi H."/>
            <person name="Orvis J."/>
            <person name="Puiu D."/>
            <person name="Melake-Berhan A."/>
            <person name="Jones K.M."/>
            <person name="Redman J."/>
            <person name="Chen G."/>
            <person name="Cahoon E.B."/>
            <person name="Gedil M."/>
            <person name="Stanke M."/>
            <person name="Haas B.J."/>
            <person name="Wortman J.R."/>
            <person name="Fraser-Liggett C.M."/>
            <person name="Ravel J."/>
            <person name="Rabinowicz P.D."/>
        </authorList>
    </citation>
    <scope>NUCLEOTIDE SEQUENCE [LARGE SCALE GENOMIC DNA]</scope>
    <source>
        <strain evidence="13">cv. Hale</strain>
    </source>
</reference>
<organism evidence="12 13">
    <name type="scientific">Ricinus communis</name>
    <name type="common">Castor bean</name>
    <dbReference type="NCBI Taxonomy" id="3988"/>
    <lineage>
        <taxon>Eukaryota</taxon>
        <taxon>Viridiplantae</taxon>
        <taxon>Streptophyta</taxon>
        <taxon>Embryophyta</taxon>
        <taxon>Tracheophyta</taxon>
        <taxon>Spermatophyta</taxon>
        <taxon>Magnoliopsida</taxon>
        <taxon>eudicotyledons</taxon>
        <taxon>Gunneridae</taxon>
        <taxon>Pentapetalae</taxon>
        <taxon>rosids</taxon>
        <taxon>fabids</taxon>
        <taxon>Malpighiales</taxon>
        <taxon>Euphorbiaceae</taxon>
        <taxon>Acalyphoideae</taxon>
        <taxon>Acalypheae</taxon>
        <taxon>Ricinus</taxon>
    </lineage>
</organism>
<protein>
    <recommendedName>
        <fullName evidence="3">glucan endo-1,3-beta-D-glucosidase</fullName>
        <ecNumber evidence="3">3.2.1.39</ecNumber>
    </recommendedName>
    <alternativeName>
        <fullName evidence="7">(1-&gt;3)-beta-glucan endohydrolase</fullName>
    </alternativeName>
    <alternativeName>
        <fullName evidence="8">Beta-1,3-endoglucanase</fullName>
    </alternativeName>
</protein>
<evidence type="ECO:0000256" key="7">
    <source>
        <dbReference type="ARBA" id="ARBA00033335"/>
    </source>
</evidence>
<dbReference type="GO" id="GO:0042973">
    <property type="term" value="F:glucan endo-1,3-beta-D-glucosidase activity"/>
    <property type="evidence" value="ECO:0007669"/>
    <property type="project" value="UniProtKB-EC"/>
</dbReference>
<evidence type="ECO:0000256" key="4">
    <source>
        <dbReference type="ARBA" id="ARBA00022729"/>
    </source>
</evidence>
<evidence type="ECO:0000256" key="2">
    <source>
        <dbReference type="ARBA" id="ARBA00008773"/>
    </source>
</evidence>
<dbReference type="Proteomes" id="UP000008311">
    <property type="component" value="Unassembled WGS sequence"/>
</dbReference>
<evidence type="ECO:0000256" key="9">
    <source>
        <dbReference type="RuleBase" id="RU004335"/>
    </source>
</evidence>
<dbReference type="PROSITE" id="PS00587">
    <property type="entry name" value="GLYCOSYL_HYDROL_F17"/>
    <property type="match status" value="1"/>
</dbReference>
<dbReference type="FunFam" id="3.20.20.80:FF:000005">
    <property type="entry name" value="Glucan endo-1,3-beta-glucosidase 14"/>
    <property type="match status" value="1"/>
</dbReference>
<evidence type="ECO:0000256" key="10">
    <source>
        <dbReference type="RuleBase" id="RU004336"/>
    </source>
</evidence>
<dbReference type="InterPro" id="IPR044965">
    <property type="entry name" value="Glyco_hydro_17_plant"/>
</dbReference>
<dbReference type="STRING" id="3988.B9S3Q3"/>
<feature type="chain" id="PRO_5002891498" description="glucan endo-1,3-beta-D-glucosidase" evidence="11">
    <location>
        <begin position="23"/>
        <end position="463"/>
    </location>
</feature>
<proteinExistence type="inferred from homology"/>
<keyword evidence="5 10" id="KW-0378">Hydrolase</keyword>
<dbReference type="SUPFAM" id="SSF51445">
    <property type="entry name" value="(Trans)glycosidases"/>
    <property type="match status" value="1"/>
</dbReference>
<evidence type="ECO:0000256" key="6">
    <source>
        <dbReference type="ARBA" id="ARBA00023295"/>
    </source>
</evidence>
<keyword evidence="6 10" id="KW-0326">Glycosidase</keyword>
<dbReference type="AlphaFoldDB" id="B9S3Q3"/>
<comment type="similarity">
    <text evidence="2 9">Belongs to the glycosyl hydrolase 17 family.</text>
</comment>
<dbReference type="InterPro" id="IPR000490">
    <property type="entry name" value="Glyco_hydro_17"/>
</dbReference>
<dbReference type="Pfam" id="PF00332">
    <property type="entry name" value="Glyco_hydro_17"/>
    <property type="match status" value="1"/>
</dbReference>
<comment type="catalytic activity">
    <reaction evidence="1">
        <text>Hydrolysis of (1-&gt;3)-beta-D-glucosidic linkages in (1-&gt;3)-beta-D-glucans.</text>
        <dbReference type="EC" id="3.2.1.39"/>
    </reaction>
</comment>
<sequence>MATNMGVVAVIFLFSLVASSNAETSNKIGINYGQLGDNLPSPYRSIQILQSMNTGRVKLYDANPEILRLLAGTKIQVSVMVPNNEINNIASNQTIAHNWVRENVLQYYPNTMIRFILVGNEILSYSSDQDKKIWSNLVPAMRKIKNSLRSHNIQNIKVGTPLAMDVLQTTSPPSNGTFRSDISGTVILPLLKFLNGTKSFFFIDVYPYFPFSSNPTSISLDYALFKSSQNYTDLRTGLIYHNLLDQMLDSLVFAMTKLNYSNIRLAIAETGWPNAGDLDQPGANIYNAATYNRNLIKKMTAKPPIGTPARPGVVIPTFIFSLYNENRKTGPGTERHWGLLNANGTAIYEIDLSGKQADSEYRALPQPNNNKPYKGKLWCIAAQGADLTELGTAVTFACSQGNGTCDALAPGGKVAVATSMDLQSRPPPILVMDHANSLASLSEDFRFKLKIYSDSAKLQAVYR</sequence>
<dbReference type="GO" id="GO:0005975">
    <property type="term" value="P:carbohydrate metabolic process"/>
    <property type="evidence" value="ECO:0007669"/>
    <property type="project" value="InterPro"/>
</dbReference>
<evidence type="ECO:0000256" key="5">
    <source>
        <dbReference type="ARBA" id="ARBA00022801"/>
    </source>
</evidence>
<keyword evidence="13" id="KW-1185">Reference proteome</keyword>
<accession>B9S3Q3</accession>
<feature type="signal peptide" evidence="11">
    <location>
        <begin position="1"/>
        <end position="22"/>
    </location>
</feature>
<dbReference type="GO" id="GO:0005886">
    <property type="term" value="C:plasma membrane"/>
    <property type="evidence" value="ECO:0000318"/>
    <property type="project" value="GO_Central"/>
</dbReference>
<evidence type="ECO:0000256" key="8">
    <source>
        <dbReference type="ARBA" id="ARBA00033417"/>
    </source>
</evidence>
<dbReference type="eggNOG" id="ENOG502SJKE">
    <property type="taxonomic scope" value="Eukaryota"/>
</dbReference>
<dbReference type="EMBL" id="EQ973861">
    <property type="protein sequence ID" value="EEF41758.1"/>
    <property type="molecule type" value="Genomic_DNA"/>
</dbReference>
<evidence type="ECO:0000256" key="3">
    <source>
        <dbReference type="ARBA" id="ARBA00012780"/>
    </source>
</evidence>
<evidence type="ECO:0000313" key="13">
    <source>
        <dbReference type="Proteomes" id="UP000008311"/>
    </source>
</evidence>
<dbReference type="FunCoup" id="B9S3Q3">
    <property type="interactions" value="37"/>
</dbReference>
<dbReference type="PANTHER" id="PTHR32227">
    <property type="entry name" value="GLUCAN ENDO-1,3-BETA-GLUCOSIDASE BG1-RELATED-RELATED"/>
    <property type="match status" value="1"/>
</dbReference>
<name>B9S3Q3_RICCO</name>
<dbReference type="InParanoid" id="B9S3Q3"/>
<gene>
    <name evidence="12" type="ORF">RCOM_1553800</name>
</gene>
<evidence type="ECO:0000313" key="12">
    <source>
        <dbReference type="EMBL" id="EEF41758.1"/>
    </source>
</evidence>
<evidence type="ECO:0000256" key="1">
    <source>
        <dbReference type="ARBA" id="ARBA00000382"/>
    </source>
</evidence>
<dbReference type="Gene3D" id="3.20.20.80">
    <property type="entry name" value="Glycosidases"/>
    <property type="match status" value="1"/>
</dbReference>
<evidence type="ECO:0000256" key="11">
    <source>
        <dbReference type="SAM" id="SignalP"/>
    </source>
</evidence>
<keyword evidence="4 11" id="KW-0732">Signal</keyword>
<dbReference type="InterPro" id="IPR017853">
    <property type="entry name" value="GH"/>
</dbReference>
<dbReference type="EC" id="3.2.1.39" evidence="3"/>